<protein>
    <submittedName>
        <fullName evidence="11">Transient receptor potential cation channel subfamily M member-like 2</fullName>
    </submittedName>
</protein>
<feature type="region of interest" description="Disordered" evidence="6">
    <location>
        <begin position="676"/>
        <end position="750"/>
    </location>
</feature>
<keyword evidence="3 7" id="KW-1133">Transmembrane helix</keyword>
<evidence type="ECO:0000313" key="10">
    <source>
        <dbReference type="Proteomes" id="UP000694843"/>
    </source>
</evidence>
<feature type="transmembrane region" description="Helical" evidence="7">
    <location>
        <begin position="326"/>
        <end position="342"/>
    </location>
</feature>
<feature type="transmembrane region" description="Helical" evidence="7">
    <location>
        <begin position="420"/>
        <end position="444"/>
    </location>
</feature>
<feature type="compositionally biased region" description="Basic and acidic residues" evidence="6">
    <location>
        <begin position="679"/>
        <end position="698"/>
    </location>
</feature>
<feature type="compositionally biased region" description="Polar residues" evidence="6">
    <location>
        <begin position="982"/>
        <end position="994"/>
    </location>
</feature>
<feature type="transmembrane region" description="Helical" evidence="7">
    <location>
        <begin position="241"/>
        <end position="261"/>
    </location>
</feature>
<feature type="transmembrane region" description="Helical" evidence="7">
    <location>
        <begin position="520"/>
        <end position="543"/>
    </location>
</feature>
<sequence>MESWPTGSLEDLMTMALLEEKIAFVKLFAVNGLVMHEYLTVFNLRHLYNASCDPNTHLTKLLHRTTRSKSFHLCHVHQLLIALLGQHNDAAYTSDTPTAALENSAINYYTFEDPYQELFLWAILSGRGQLARYLWERCNSPLTAAVVGSALYRALWNSIGAKNTEVRNRYIFHSGEFEKLAVKLMEECYSDDPVNAMGLAERRCAKWGDLDILDLAFTGNEMNFISSSCCQASVDLSWRRGMIRCSTLPSIITIVMPFLAWTRFFSFQKLGDNGGELTKFQKLIVFYKSPMTKFYSHSLAFVLFLTLYAYVVLFDFRYLMTSTEKFLLFWIFTFMLEEISELAHQQSISFYGKVMTWYESVWNRFDLIAFIFASVALGLRMTRNTFSYGRIAYAFNTAIFFCRVLRIYHVHFRLGPKLVIFYRMLSEVLMFMALLIVFILGYGLSAQSLLRPSPSRGLDSDSITSTIKDVLLTPYWQMYGELMLDNMEGEDINVCHFAGEGEEQVCENPKDYTWAVHIMMVFYLIIGNIMLLNLLIAIFTYVFDEVHENSMEIWKYERFRLIREYDSKPGLVPPFVVLEHIYRFTKWFWKSYLRSNKENLEDFMTSTLLTLRIFEKESFISFLAKIQLSHDASLDQRVNRIAEKIDMITKYVEQEQELREIEEDLEWATQQLELDEDQIEGKRSSDDSCRESSPDRSKERRKKRSKSRPDQKSHHKDNEEITTSNTGKGLSDSNEEDDNENSRTNAVPFMSDQALRKISIQRKISVGRGRNPPLSLDTNLQSILKKKRESVAQIRSSLKMSPARKITIKSLPREDSHDVDADDVLDEELSEEDMEKKLDHLKHQLHNTARTLPSTSASMKKPVAKNVSHQLGGGWDGELHYPSRPTSASLLRQSSGRLAKSAASRRALASPRQIASQVDALNTRIECLTANVEKFQELFERFTKNVNESNLQLRPPTDGRPTTDKTSLGKLKQEENLESGDKNSGGQEINSGEQKVNLGAPETNLGAPASSGSEKLENDDVSSSKEVGLERLEQRKMNKKANKKYN</sequence>
<evidence type="ECO:0000256" key="6">
    <source>
        <dbReference type="SAM" id="MobiDB-lite"/>
    </source>
</evidence>
<dbReference type="InterPro" id="IPR057366">
    <property type="entry name" value="TRPM-like"/>
</dbReference>
<evidence type="ECO:0000256" key="3">
    <source>
        <dbReference type="ARBA" id="ARBA00022989"/>
    </source>
</evidence>
<organism evidence="10 11">
    <name type="scientific">Hyalella azteca</name>
    <name type="common">Amphipod</name>
    <dbReference type="NCBI Taxonomy" id="294128"/>
    <lineage>
        <taxon>Eukaryota</taxon>
        <taxon>Metazoa</taxon>
        <taxon>Ecdysozoa</taxon>
        <taxon>Arthropoda</taxon>
        <taxon>Crustacea</taxon>
        <taxon>Multicrustacea</taxon>
        <taxon>Malacostraca</taxon>
        <taxon>Eumalacostraca</taxon>
        <taxon>Peracarida</taxon>
        <taxon>Amphipoda</taxon>
        <taxon>Senticaudata</taxon>
        <taxon>Talitrida</taxon>
        <taxon>Talitroidea</taxon>
        <taxon>Hyalellidae</taxon>
        <taxon>Hyalella</taxon>
    </lineage>
</organism>
<feature type="compositionally biased region" description="Basic and acidic residues" evidence="6">
    <location>
        <begin position="971"/>
        <end position="981"/>
    </location>
</feature>
<keyword evidence="2 7" id="KW-0812">Transmembrane</keyword>
<dbReference type="GO" id="GO:0005886">
    <property type="term" value="C:plasma membrane"/>
    <property type="evidence" value="ECO:0007669"/>
    <property type="project" value="TreeGrafter"/>
</dbReference>
<feature type="region of interest" description="Disordered" evidence="6">
    <location>
        <begin position="949"/>
        <end position="1046"/>
    </location>
</feature>
<feature type="domain" description="TRPM-like" evidence="9">
    <location>
        <begin position="3"/>
        <end position="226"/>
    </location>
</feature>
<evidence type="ECO:0000256" key="7">
    <source>
        <dbReference type="SAM" id="Phobius"/>
    </source>
</evidence>
<feature type="compositionally biased region" description="Basic residues" evidence="6">
    <location>
        <begin position="1037"/>
        <end position="1046"/>
    </location>
</feature>
<keyword evidence="4 7" id="KW-0472">Membrane</keyword>
<dbReference type="OrthoDB" id="6411402at2759"/>
<proteinExistence type="predicted"/>
<evidence type="ECO:0000259" key="9">
    <source>
        <dbReference type="Pfam" id="PF25508"/>
    </source>
</evidence>
<dbReference type="GO" id="GO:0099604">
    <property type="term" value="F:ligand-gated calcium channel activity"/>
    <property type="evidence" value="ECO:0007669"/>
    <property type="project" value="TreeGrafter"/>
</dbReference>
<dbReference type="OMA" id="CMESAPQ"/>
<feature type="coiled-coil region" evidence="5">
    <location>
        <begin position="918"/>
        <end position="945"/>
    </location>
</feature>
<dbReference type="KEGG" id="hazt:108683054"/>
<feature type="transmembrane region" description="Helical" evidence="7">
    <location>
        <begin position="391"/>
        <end position="408"/>
    </location>
</feature>
<dbReference type="PANTHER" id="PTHR13800:SF12">
    <property type="entry name" value="TRANSIENT RECEPTOR POTENTIAL CATION CHANNEL SUBFAMILY M MEMBER-LIKE 2"/>
    <property type="match status" value="1"/>
</dbReference>
<evidence type="ECO:0000259" key="8">
    <source>
        <dbReference type="Pfam" id="PF00520"/>
    </source>
</evidence>
<feature type="transmembrane region" description="Helical" evidence="7">
    <location>
        <begin position="294"/>
        <end position="314"/>
    </location>
</feature>
<feature type="compositionally biased region" description="Basic and acidic residues" evidence="6">
    <location>
        <begin position="707"/>
        <end position="719"/>
    </location>
</feature>
<dbReference type="Proteomes" id="UP000694843">
    <property type="component" value="Unplaced"/>
</dbReference>
<dbReference type="Pfam" id="PF00520">
    <property type="entry name" value="Ion_trans"/>
    <property type="match status" value="1"/>
</dbReference>
<evidence type="ECO:0000256" key="2">
    <source>
        <dbReference type="ARBA" id="ARBA00022692"/>
    </source>
</evidence>
<dbReference type="AlphaFoldDB" id="A0A979FXS5"/>
<dbReference type="InterPro" id="IPR005821">
    <property type="entry name" value="Ion_trans_dom"/>
</dbReference>
<feature type="domain" description="Ion transport" evidence="8">
    <location>
        <begin position="301"/>
        <end position="549"/>
    </location>
</feature>
<feature type="compositionally biased region" description="Basic and acidic residues" evidence="6">
    <location>
        <begin position="1027"/>
        <end position="1036"/>
    </location>
</feature>
<comment type="subcellular location">
    <subcellularLocation>
        <location evidence="1">Membrane</location>
        <topology evidence="1">Multi-pass membrane protein</topology>
    </subcellularLocation>
</comment>
<evidence type="ECO:0000256" key="5">
    <source>
        <dbReference type="SAM" id="Coils"/>
    </source>
</evidence>
<accession>A0A979FXS5</accession>
<dbReference type="PANTHER" id="PTHR13800">
    <property type="entry name" value="TRANSIENT RECEPTOR POTENTIAL CATION CHANNEL, SUBFAMILY M, MEMBER 6"/>
    <property type="match status" value="1"/>
</dbReference>
<evidence type="ECO:0000313" key="11">
    <source>
        <dbReference type="RefSeq" id="XP_047741517.1"/>
    </source>
</evidence>
<gene>
    <name evidence="11" type="primary">LOC108683054</name>
</gene>
<evidence type="ECO:0000256" key="1">
    <source>
        <dbReference type="ARBA" id="ARBA00004141"/>
    </source>
</evidence>
<dbReference type="Pfam" id="PF25508">
    <property type="entry name" value="TRPM2"/>
    <property type="match status" value="1"/>
</dbReference>
<feature type="transmembrane region" description="Helical" evidence="7">
    <location>
        <begin position="362"/>
        <end position="379"/>
    </location>
</feature>
<dbReference type="RefSeq" id="XP_047741517.1">
    <property type="nucleotide sequence ID" value="XM_047885561.1"/>
</dbReference>
<keyword evidence="5" id="KW-0175">Coiled coil</keyword>
<dbReference type="InterPro" id="IPR050927">
    <property type="entry name" value="TRPM"/>
</dbReference>
<evidence type="ECO:0000256" key="4">
    <source>
        <dbReference type="ARBA" id="ARBA00023136"/>
    </source>
</evidence>
<name>A0A979FXS5_HYAAZ</name>
<keyword evidence="10" id="KW-1185">Reference proteome</keyword>
<feature type="region of interest" description="Disordered" evidence="6">
    <location>
        <begin position="850"/>
        <end position="880"/>
    </location>
</feature>
<reference evidence="11" key="1">
    <citation type="submission" date="2025-08" db="UniProtKB">
        <authorList>
            <consortium name="RefSeq"/>
        </authorList>
    </citation>
    <scope>IDENTIFICATION</scope>
    <source>
        <tissue evidence="11">Whole organism</tissue>
    </source>
</reference>
<dbReference type="GeneID" id="108683054"/>